<sequence length="161" mass="19667">MKYLFILWLFAVHPVMQDNYDFEFKTSSVDIYLKGWARHNSSEQGGYVYYKFAALNNKERDVEVFEIPKAQKDKFTLLFRTQYKEWKTAYDEYKKSKHSRAKNEMIKVLIKHEEEFRKLLNDVQKKKYLSYNPNRTLDHNLAFTRHFMNDSQLSYYKKQVM</sequence>
<accession>A0A552V3Z7</accession>
<proteinExistence type="predicted"/>
<dbReference type="OrthoDB" id="9897165at2"/>
<evidence type="ECO:0000313" key="1">
    <source>
        <dbReference type="EMBL" id="TRW25182.1"/>
    </source>
</evidence>
<comment type="caution">
    <text evidence="1">The sequence shown here is derived from an EMBL/GenBank/DDBJ whole genome shotgun (WGS) entry which is preliminary data.</text>
</comment>
<dbReference type="Proteomes" id="UP000320643">
    <property type="component" value="Unassembled WGS sequence"/>
</dbReference>
<keyword evidence="2" id="KW-1185">Reference proteome</keyword>
<name>A0A552V3Z7_9FLAO</name>
<gene>
    <name evidence="1" type="ORF">FMM05_07705</name>
</gene>
<protein>
    <submittedName>
        <fullName evidence="1">Uncharacterized protein</fullName>
    </submittedName>
</protein>
<reference evidence="1 2" key="1">
    <citation type="submission" date="2019-07" db="EMBL/GenBank/DDBJ databases">
        <title>Flavobacterium sp. nov., isolated from glacier ice.</title>
        <authorList>
            <person name="Liu Q."/>
            <person name="Xin Y.-H."/>
        </authorList>
    </citation>
    <scope>NUCLEOTIDE SEQUENCE [LARGE SCALE GENOMIC DNA]</scope>
    <source>
        <strain evidence="1 2">ZT4R6</strain>
    </source>
</reference>
<dbReference type="EMBL" id="VJVZ01000004">
    <property type="protein sequence ID" value="TRW25182.1"/>
    <property type="molecule type" value="Genomic_DNA"/>
</dbReference>
<organism evidence="1 2">
    <name type="scientific">Flavobacterium zepuense</name>
    <dbReference type="NCBI Taxonomy" id="2593302"/>
    <lineage>
        <taxon>Bacteria</taxon>
        <taxon>Pseudomonadati</taxon>
        <taxon>Bacteroidota</taxon>
        <taxon>Flavobacteriia</taxon>
        <taxon>Flavobacteriales</taxon>
        <taxon>Flavobacteriaceae</taxon>
        <taxon>Flavobacterium</taxon>
    </lineage>
</organism>
<dbReference type="RefSeq" id="WP_143372764.1">
    <property type="nucleotide sequence ID" value="NZ_VJVZ01000004.1"/>
</dbReference>
<evidence type="ECO:0000313" key="2">
    <source>
        <dbReference type="Proteomes" id="UP000320643"/>
    </source>
</evidence>
<dbReference type="AlphaFoldDB" id="A0A552V3Z7"/>